<proteinExistence type="predicted"/>
<keyword evidence="4" id="KW-1185">Reference proteome</keyword>
<accession>A0A2S8NTJ3</accession>
<comment type="caution">
    <text evidence="3">The sequence shown here is derived from an EMBL/GenBank/DDBJ whole genome shotgun (WGS) entry which is preliminary data.</text>
</comment>
<keyword evidence="2" id="KW-0472">Membrane</keyword>
<dbReference type="EMBL" id="PUUG01000085">
    <property type="protein sequence ID" value="PQP79192.1"/>
    <property type="molecule type" value="Genomic_DNA"/>
</dbReference>
<dbReference type="AlphaFoldDB" id="A0A2S8NTJ3"/>
<feature type="transmembrane region" description="Helical" evidence="2">
    <location>
        <begin position="13"/>
        <end position="32"/>
    </location>
</feature>
<evidence type="ECO:0000313" key="3">
    <source>
        <dbReference type="EMBL" id="PQP79192.1"/>
    </source>
</evidence>
<name>A0A2S8NTJ3_9MOLU</name>
<gene>
    <name evidence="3" type="ORF">C6B37_02385</name>
</gene>
<evidence type="ECO:0000313" key="4">
    <source>
        <dbReference type="Proteomes" id="UP000238672"/>
    </source>
</evidence>
<protein>
    <submittedName>
        <fullName evidence="3">Uncharacterized protein</fullName>
    </submittedName>
</protein>
<evidence type="ECO:0000256" key="1">
    <source>
        <dbReference type="SAM" id="Coils"/>
    </source>
</evidence>
<sequence>MYLIKKLSKYIPYIFYISIMTLSNVIIIKNFLFYQYQKQIENLNQMHYNKIKNLESNITNLESNITNLEISINKQPIKNLEISKETQKQTNINEKQLTLIKN</sequence>
<dbReference type="Proteomes" id="UP000238672">
    <property type="component" value="Unassembled WGS sequence"/>
</dbReference>
<keyword evidence="2" id="KW-0812">Transmembrane</keyword>
<reference evidence="3 4" key="1">
    <citation type="submission" date="2018-02" db="EMBL/GenBank/DDBJ databases">
        <title>Metagenomics reveals mixed infection of spiroplasma and phytoplasma in chicory.</title>
        <authorList>
            <person name="Polano C."/>
            <person name="Moruzzi S."/>
            <person name="Ermacora P."/>
            <person name="Ferrini F."/>
            <person name="Martini M."/>
            <person name="Firrao G."/>
        </authorList>
    </citation>
    <scope>NUCLEOTIDE SEQUENCE [LARGE SCALE GENOMIC DNA]</scope>
    <source>
        <strain evidence="3 4">ChiP</strain>
    </source>
</reference>
<organism evidence="3 4">
    <name type="scientific">Candidatus Phytoplasma phoenicium</name>
    <dbReference type="NCBI Taxonomy" id="198422"/>
    <lineage>
        <taxon>Bacteria</taxon>
        <taxon>Bacillati</taxon>
        <taxon>Mycoplasmatota</taxon>
        <taxon>Mollicutes</taxon>
        <taxon>Acholeplasmatales</taxon>
        <taxon>Acholeplasmataceae</taxon>
        <taxon>Candidatus Phytoplasma</taxon>
        <taxon>16SrIX (Pigeon pea witches'-broom group)</taxon>
    </lineage>
</organism>
<keyword evidence="2" id="KW-1133">Transmembrane helix</keyword>
<evidence type="ECO:0000256" key="2">
    <source>
        <dbReference type="SAM" id="Phobius"/>
    </source>
</evidence>
<feature type="coiled-coil region" evidence="1">
    <location>
        <begin position="37"/>
        <end position="71"/>
    </location>
</feature>
<keyword evidence="1" id="KW-0175">Coiled coil</keyword>